<evidence type="ECO:0000259" key="6">
    <source>
        <dbReference type="SMART" id="SM01043"/>
    </source>
</evidence>
<dbReference type="RefSeq" id="WP_132117811.1">
    <property type="nucleotide sequence ID" value="NZ_SLWS01000004.1"/>
</dbReference>
<dbReference type="Gene3D" id="1.10.10.10">
    <property type="entry name" value="Winged helix-like DNA-binding domain superfamily/Winged helix DNA-binding domain"/>
    <property type="match status" value="1"/>
</dbReference>
<dbReference type="PANTHER" id="PTHR35807">
    <property type="entry name" value="TRANSCRIPTIONAL REGULATOR REDD-RELATED"/>
    <property type="match status" value="1"/>
</dbReference>
<organism evidence="7 8">
    <name type="scientific">Actinocrispum wychmicini</name>
    <dbReference type="NCBI Taxonomy" id="1213861"/>
    <lineage>
        <taxon>Bacteria</taxon>
        <taxon>Bacillati</taxon>
        <taxon>Actinomycetota</taxon>
        <taxon>Actinomycetes</taxon>
        <taxon>Pseudonocardiales</taxon>
        <taxon>Pseudonocardiaceae</taxon>
        <taxon>Actinocrispum</taxon>
    </lineage>
</organism>
<evidence type="ECO:0000256" key="4">
    <source>
        <dbReference type="ARBA" id="ARBA00023163"/>
    </source>
</evidence>
<dbReference type="SMART" id="SM01043">
    <property type="entry name" value="BTAD"/>
    <property type="match status" value="1"/>
</dbReference>
<evidence type="ECO:0000313" key="7">
    <source>
        <dbReference type="EMBL" id="TCO59708.1"/>
    </source>
</evidence>
<protein>
    <submittedName>
        <fullName evidence="7">DNA-binding SARP family transcriptional activator</fullName>
    </submittedName>
</protein>
<dbReference type="Pfam" id="PF03704">
    <property type="entry name" value="BTAD"/>
    <property type="match status" value="1"/>
</dbReference>
<dbReference type="InterPro" id="IPR051677">
    <property type="entry name" value="AfsR-DnrI-RedD_regulator"/>
</dbReference>
<proteinExistence type="inferred from homology"/>
<sequence length="968" mass="106335">MAVEFQLFGDVQAAVDDQFVDLGHARQRCVLAILLMDANQVVPGAQLVDRVWSEQRLPARPARALQTYLTLLRRAITGSGEVSIEWRSRGYRLTVDRKCVDVLRFRDLIAEARAVDADERKAEMLAEALRLWRAEPFGTLETGWLDSVRTCLVKERHAARLDLTDIRLSRGQHAMLVPGLYEQAAEYSLDERLAGQLMLALYRSGRVSDALAHYQDTRLRLADELGIDPSQPLRELHQQVLAADRALDVPRTAVASATPVVPQQLPAPPQRFTGRFRELRRLDEMLRTRGVAVSVVSGTGGVGKSWLALRWAHRYVDRFPDGQLFVNLRGFDPSGEPVKPDVAVRGFLQALGLTAAEIPADPDARAALYRSRVAGKRMLVVLDNARDSGQVQPLIPGSPSCAVLITSRRSLGGVIAAYGAHAVELDVLTEPEARTLLTQHADSSRMAAEPEAAAELLAACAGLPLALAIVGVRVGRTPGFPLSVLADELRESAARLDALDGGDLIVNVRAVLSWSHDALDAESRHLFALFGLTPGPDIGLAAAGSLTGLPTGRIRTLVRELENAHLVQQHVPGRYRMHDLVRLYAAERAETVLPADTRGAAARRVVDFYLHTAVGGERVLNPHRDALEVAPPVPECRPVALPDQAAAMRWFDAEYPCLLAAQLLAAKHGWHDTVWQLPWALSTFHRRQGHFRHQYVTWLAGLAAAERSQAAAAQVLAHRRIALACARLDRQAEGIDHLDRALALAERTGDLRGQAHTHQAFGLIWDAAGDDRAAVAHLTQAVRLFHSVGTPAQEAEARNGLGWYLARVGRYRLARIQCGRALRLLRAHNHTEAVANTLDSLRYVCHELGEVDKALDYGRQTLALYRQLGHSLEEANTLDHIACAHLALGQPAKARLCWQEAQERYRGLHRVADATRIQRELASLEGKSDGVQGDPADLVRIGAAAERDGLWADQRRLSAGRRTAGRDR</sequence>
<reference evidence="7 8" key="1">
    <citation type="submission" date="2019-03" db="EMBL/GenBank/DDBJ databases">
        <title>Genomic Encyclopedia of Type Strains, Phase IV (KMG-IV): sequencing the most valuable type-strain genomes for metagenomic binning, comparative biology and taxonomic classification.</title>
        <authorList>
            <person name="Goeker M."/>
        </authorList>
    </citation>
    <scope>NUCLEOTIDE SEQUENCE [LARGE SCALE GENOMIC DNA]</scope>
    <source>
        <strain evidence="7 8">DSM 45934</strain>
    </source>
</reference>
<gene>
    <name evidence="7" type="ORF">EV192_104551</name>
</gene>
<feature type="domain" description="OmpR/PhoB-type" evidence="5">
    <location>
        <begin position="17"/>
        <end position="93"/>
    </location>
</feature>
<dbReference type="AlphaFoldDB" id="A0A4R2JR71"/>
<feature type="domain" description="Bacterial transcriptional activator" evidence="6">
    <location>
        <begin position="100"/>
        <end position="241"/>
    </location>
</feature>
<dbReference type="GO" id="GO:0006355">
    <property type="term" value="P:regulation of DNA-templated transcription"/>
    <property type="evidence" value="ECO:0007669"/>
    <property type="project" value="InterPro"/>
</dbReference>
<dbReference type="GO" id="GO:0003677">
    <property type="term" value="F:DNA binding"/>
    <property type="evidence" value="ECO:0007669"/>
    <property type="project" value="UniProtKB-KW"/>
</dbReference>
<keyword evidence="2" id="KW-0805">Transcription regulation</keyword>
<comment type="similarity">
    <text evidence="1">Belongs to the AfsR/DnrI/RedD regulatory family.</text>
</comment>
<dbReference type="GO" id="GO:0043531">
    <property type="term" value="F:ADP binding"/>
    <property type="evidence" value="ECO:0007669"/>
    <property type="project" value="InterPro"/>
</dbReference>
<dbReference type="InterPro" id="IPR005158">
    <property type="entry name" value="BTAD"/>
</dbReference>
<dbReference type="InterPro" id="IPR027417">
    <property type="entry name" value="P-loop_NTPase"/>
</dbReference>
<dbReference type="InterPro" id="IPR011990">
    <property type="entry name" value="TPR-like_helical_dom_sf"/>
</dbReference>
<evidence type="ECO:0000256" key="1">
    <source>
        <dbReference type="ARBA" id="ARBA00005820"/>
    </source>
</evidence>
<dbReference type="SMART" id="SM00028">
    <property type="entry name" value="TPR"/>
    <property type="match status" value="5"/>
</dbReference>
<dbReference type="SMART" id="SM00862">
    <property type="entry name" value="Trans_reg_C"/>
    <property type="match status" value="1"/>
</dbReference>
<dbReference type="GO" id="GO:0000160">
    <property type="term" value="P:phosphorelay signal transduction system"/>
    <property type="evidence" value="ECO:0007669"/>
    <property type="project" value="InterPro"/>
</dbReference>
<evidence type="ECO:0000259" key="5">
    <source>
        <dbReference type="SMART" id="SM00862"/>
    </source>
</evidence>
<dbReference type="SUPFAM" id="SSF46894">
    <property type="entry name" value="C-terminal effector domain of the bipartite response regulators"/>
    <property type="match status" value="1"/>
</dbReference>
<evidence type="ECO:0000256" key="2">
    <source>
        <dbReference type="ARBA" id="ARBA00023015"/>
    </source>
</evidence>
<dbReference type="CDD" id="cd15831">
    <property type="entry name" value="BTAD"/>
    <property type="match status" value="1"/>
</dbReference>
<dbReference type="InterPro" id="IPR001867">
    <property type="entry name" value="OmpR/PhoB-type_DNA-bd"/>
</dbReference>
<dbReference type="Gene3D" id="1.25.40.10">
    <property type="entry name" value="Tetratricopeptide repeat domain"/>
    <property type="match status" value="2"/>
</dbReference>
<comment type="caution">
    <text evidence="7">The sequence shown here is derived from an EMBL/GenBank/DDBJ whole genome shotgun (WGS) entry which is preliminary data.</text>
</comment>
<dbReference type="SUPFAM" id="SSF52540">
    <property type="entry name" value="P-loop containing nucleoside triphosphate hydrolases"/>
    <property type="match status" value="1"/>
</dbReference>
<dbReference type="InterPro" id="IPR036388">
    <property type="entry name" value="WH-like_DNA-bd_sf"/>
</dbReference>
<name>A0A4R2JR71_9PSEU</name>
<dbReference type="PRINTS" id="PR00364">
    <property type="entry name" value="DISEASERSIST"/>
</dbReference>
<evidence type="ECO:0000256" key="3">
    <source>
        <dbReference type="ARBA" id="ARBA00023125"/>
    </source>
</evidence>
<keyword evidence="3 7" id="KW-0238">DNA-binding</keyword>
<accession>A0A4R2JR71</accession>
<dbReference type="SUPFAM" id="SSF48452">
    <property type="entry name" value="TPR-like"/>
    <property type="match status" value="3"/>
</dbReference>
<dbReference type="Gene3D" id="3.40.50.300">
    <property type="entry name" value="P-loop containing nucleotide triphosphate hydrolases"/>
    <property type="match status" value="1"/>
</dbReference>
<dbReference type="OrthoDB" id="3587032at2"/>
<keyword evidence="8" id="KW-1185">Reference proteome</keyword>
<dbReference type="EMBL" id="SLWS01000004">
    <property type="protein sequence ID" value="TCO59708.1"/>
    <property type="molecule type" value="Genomic_DNA"/>
</dbReference>
<dbReference type="Proteomes" id="UP000295680">
    <property type="component" value="Unassembled WGS sequence"/>
</dbReference>
<evidence type="ECO:0000313" key="8">
    <source>
        <dbReference type="Proteomes" id="UP000295680"/>
    </source>
</evidence>
<dbReference type="InterPro" id="IPR019734">
    <property type="entry name" value="TPR_rpt"/>
</dbReference>
<keyword evidence="4" id="KW-0804">Transcription</keyword>
<dbReference type="InterPro" id="IPR016032">
    <property type="entry name" value="Sig_transdc_resp-reg_C-effctor"/>
</dbReference>
<dbReference type="PANTHER" id="PTHR35807:SF1">
    <property type="entry name" value="TRANSCRIPTIONAL REGULATOR REDD"/>
    <property type="match status" value="1"/>
</dbReference>